<proteinExistence type="inferred from homology"/>
<dbReference type="InterPro" id="IPR002890">
    <property type="entry name" value="MG2"/>
</dbReference>
<dbReference type="GO" id="GO:0004866">
    <property type="term" value="F:endopeptidase inhibitor activity"/>
    <property type="evidence" value="ECO:0007669"/>
    <property type="project" value="InterPro"/>
</dbReference>
<dbReference type="EMBL" id="CP007035">
    <property type="protein sequence ID" value="AHF14131.1"/>
    <property type="molecule type" value="Genomic_DNA"/>
</dbReference>
<protein>
    <submittedName>
        <fullName evidence="3">Alpha-2-macroglobulin</fullName>
    </submittedName>
</protein>
<comment type="similarity">
    <text evidence="1">Belongs to the protease inhibitor I39 (alpha-2-macroglobulin) family. Bacterial alpha-2-macroglobulin subfamily.</text>
</comment>
<evidence type="ECO:0000313" key="3">
    <source>
        <dbReference type="EMBL" id="AHF14131.1"/>
    </source>
</evidence>
<dbReference type="InterPro" id="IPR008930">
    <property type="entry name" value="Terpenoid_cyclase/PrenylTrfase"/>
</dbReference>
<evidence type="ECO:0000313" key="4">
    <source>
        <dbReference type="Proteomes" id="UP000003586"/>
    </source>
</evidence>
<dbReference type="InterPro" id="IPR041246">
    <property type="entry name" value="Bact_MG10"/>
</dbReference>
<gene>
    <name evidence="3" type="ORF">NIASO_00840</name>
</gene>
<dbReference type="STRING" id="929713.NIASO_00840"/>
<name>W0EYG0_9BACT</name>
<keyword evidence="4" id="KW-1185">Reference proteome</keyword>
<dbReference type="SMART" id="SM01360">
    <property type="entry name" value="A2M"/>
    <property type="match status" value="1"/>
</dbReference>
<dbReference type="Proteomes" id="UP000003586">
    <property type="component" value="Chromosome"/>
</dbReference>
<reference evidence="3 4" key="1">
    <citation type="submission" date="2013-12" db="EMBL/GenBank/DDBJ databases">
        <authorList>
            <consortium name="DOE Joint Genome Institute"/>
            <person name="Eisen J."/>
            <person name="Huntemann M."/>
            <person name="Han J."/>
            <person name="Chen A."/>
            <person name="Kyrpides N."/>
            <person name="Mavromatis K."/>
            <person name="Markowitz V."/>
            <person name="Palaniappan K."/>
            <person name="Ivanova N."/>
            <person name="Schaumberg A."/>
            <person name="Pati A."/>
            <person name="Liolios K."/>
            <person name="Nordberg H.P."/>
            <person name="Cantor M.N."/>
            <person name="Hua S.X."/>
            <person name="Woyke T."/>
        </authorList>
    </citation>
    <scope>NUCLEOTIDE SEQUENCE [LARGE SCALE GENOMIC DNA]</scope>
    <source>
        <strain evidence="4">DSM 19437</strain>
    </source>
</reference>
<sequence length="2037" mass="231809">MAILFTCMKSNAQSVKNYEADWKVVMDTIEKGQNRSATAIVKKIYAKAKADRQEAQVIKALLYMNYLQESNNENSELKGISSIETEIKESSEVVTALLKSYQASIYQQYFNWNRHKFYNRTNTVNFEKTDPETWTADDFTKVISNLYLESVAPEKLLQQTRLEPYDALITKGNVRNLRPTLYDLLAFRALDYFKNPERTITQPAYKFEIDQPDAFAPAATFANSVFQTRDSLSLSFRALQLYQKLIRLHLKDKSPEALIDADISRLEFMHQQAVSPDKDALYYAGLEKIVQKYGQLPAMDQARFLMAQWQYEQSNLPGNKQNPDDKHIITATIILEKITNQRNSNEGSVNARNLLQEIREPESSFHLEKVNLPDQPFRILVTYKNTPTIFLRIIPATSELKAAVADRDGKEKYWKLFTKAAPIRSWEQALPAANDYREHRAEIKADGLPNGEYYIITSLNKDFDSSKNILALQLTYISNISYVNNKTDFFVLNRNTGQPLNNATVTIWKKDYDYKTRSYLNKKISTASTDQNGYFTFSGTTDNNNIKSGNNYLLDIMYQKERFFMDDNNYGYYYNNYSAPAQKKNTKIFFFTDKSLYRPGQTVYFKGIAVNTDPAKKNSSVLARYKTMVTLYDANHQKVADLPVTSNAFGSFSGSFHLPEGGLNGGFSIATTEGSSSFRVEEYKRPKFFVDFEKMKGTYKLNDSITVKGLAKAYAGNDLDGATVKYRVVRQARFPYPWIFRGYWWLMNREQMEIAHGTATTNADGKFIIRFDAIPDRSIDPKMEPVFDYQVYTDVTDINGEVRSGEQSVSVGYKSLLITAEIPQRIPIEATTNLHISTQNMAGTFEQATINVTLTKLKPEQRLLRKRYWEQPDQFTMTKEEYIKNFPNDIYKDEDQFASWAKTQTQLIQKATTDSTGRVEVKQAIPETGVYAIEITAKDKDGKEVKDIHYAEFYESKQKQKAYPQYLWASIPKPIEPGEKTTIEIGSTAPDVFLVQGLTKDKTQYTFSALNNTTRNFEFGATGADRGGYVVNYMFVKNNRVFTINQTIAVPWTNKELKVEYGTFRDKTLPGAEEKWSVTIRGYKGEKVAAELLASMYDASLDQFYPHQWRIPGLWPNRYNYNNWSSGSNFSITRAHTSSTLHSEYKNFDKRYDELVSQNPFIRRAILYGAVASLPLEGKAAGIQLRDNSSVNEVVVVGYGTQNKRAITGAVTSLGMAVPTLAMDAMEANTDIPSNIAAPTAIQPRKNFNETAFFLPNLTTDKDGTIRFSFTMPEALTRWKFQALAHTKELAFGYTSKEIVTQKELMVQPNAPRFLREGDKMEFSSKVVNLSSKEITGIATLQLFDAATNEPIDGWFKNVIPQQYFTIAAGQSQQVQFPIEVPYQFSKAITWRITATVPNEKANTVALSDGEENMLPVLTNRMLVTESLPLAMRGNGSKKFTFDKLLKSGQSETLTNQSLTVEYTSNPAWYAVQALPYMMEYPYECAEQTWNRYYANSLATLIANSSPKIKQVFDTWKTQDTAALLSNLQKNQELKSVLLEETPWVLQAKTEAQQKKNLALLFDLMRMSGELNRAYEKLSQLQSPNGGFVWFKGGRDDQYMTQYIITGIGHLKKLNAIEPSQIQKSNTIVNKALPYLDARIKDTYDDLIKNKIDLNGYIPSYYVIQYLYMRSFFSNNKIAANAQKAVGYFMERAAKTWVKTNKYMQGMAALALYRSGDKSTAGNILKSLKETSVNNEELGSYYKDTYRSWWWYEAPIERQSLIIEAFEEIAADHKTADDLRTWLLKNKQTNNWESTKATAEACYALLLQGTLWLTVTPDVTIDLGGLKVTSQLEKTEAGTGYMKKTIPGEKVRPSMGNVTVTVDQPSAGPKQSNTLPTWGSLYWQYFEDLDKITTAETPLKLSKKLFIETNSDRGPVLTPVAEGNPIKVGDKIKVRVELRVDRDMEYVHMKDMRASSFEPVNVLSSYKWQGGLGYYESTKDASTNFFFSYLPKGTYVFEYTLFATLAGNFSNGITTIQCMYAPEFTAHSEGVRVTVTK</sequence>
<dbReference type="Pfam" id="PF17973">
    <property type="entry name" value="bMG10"/>
    <property type="match status" value="1"/>
</dbReference>
<dbReference type="Gene3D" id="2.60.40.1930">
    <property type="match status" value="1"/>
</dbReference>
<organism evidence="3 4">
    <name type="scientific">Niabella soli DSM 19437</name>
    <dbReference type="NCBI Taxonomy" id="929713"/>
    <lineage>
        <taxon>Bacteria</taxon>
        <taxon>Pseudomonadati</taxon>
        <taxon>Bacteroidota</taxon>
        <taxon>Chitinophagia</taxon>
        <taxon>Chitinophagales</taxon>
        <taxon>Chitinophagaceae</taxon>
        <taxon>Niabella</taxon>
    </lineage>
</organism>
<accession>W0EYG0</accession>
<dbReference type="Gene3D" id="1.50.10.20">
    <property type="match status" value="1"/>
</dbReference>
<dbReference type="SUPFAM" id="SSF48239">
    <property type="entry name" value="Terpenoid cyclases/Protein prenyltransferases"/>
    <property type="match status" value="1"/>
</dbReference>
<dbReference type="PANTHER" id="PTHR40094">
    <property type="entry name" value="ALPHA-2-MACROGLOBULIN HOMOLOG"/>
    <property type="match status" value="1"/>
</dbReference>
<dbReference type="PANTHER" id="PTHR40094:SF1">
    <property type="entry name" value="UBIQUITIN DOMAIN-CONTAINING PROTEIN"/>
    <property type="match status" value="1"/>
</dbReference>
<evidence type="ECO:0000256" key="1">
    <source>
        <dbReference type="ARBA" id="ARBA00010556"/>
    </source>
</evidence>
<dbReference type="InterPro" id="IPR051802">
    <property type="entry name" value="YfhM-like"/>
</dbReference>
<dbReference type="HOGENOM" id="CLU_001849_0_0_10"/>
<evidence type="ECO:0000259" key="2">
    <source>
        <dbReference type="SMART" id="SM01360"/>
    </source>
</evidence>
<dbReference type="Pfam" id="PF01835">
    <property type="entry name" value="MG2"/>
    <property type="match status" value="1"/>
</dbReference>
<dbReference type="eggNOG" id="COG2373">
    <property type="taxonomic scope" value="Bacteria"/>
</dbReference>
<dbReference type="Pfam" id="PF00207">
    <property type="entry name" value="A2M"/>
    <property type="match status" value="1"/>
</dbReference>
<feature type="domain" description="Alpha-2-macroglobulin" evidence="2">
    <location>
        <begin position="1251"/>
        <end position="1341"/>
    </location>
</feature>
<dbReference type="InterPro" id="IPR001599">
    <property type="entry name" value="Macroglobln_a2"/>
</dbReference>
<dbReference type="KEGG" id="nso:NIASO_00840"/>